<gene>
    <name evidence="3" type="ORF">MNBD_IGNAVI01-2715</name>
</gene>
<dbReference type="EMBL" id="UOGD01000393">
    <property type="protein sequence ID" value="VAX27746.1"/>
    <property type="molecule type" value="Genomic_DNA"/>
</dbReference>
<feature type="domain" description="Fumarylacetoacetase-like C-terminal" evidence="2">
    <location>
        <begin position="17"/>
        <end position="217"/>
    </location>
</feature>
<dbReference type="PANTHER" id="PTHR11820">
    <property type="entry name" value="ACYLPYRUVASE"/>
    <property type="match status" value="1"/>
</dbReference>
<dbReference type="PANTHER" id="PTHR11820:SF90">
    <property type="entry name" value="FLUTATHIONE S-TRANSFERASE"/>
    <property type="match status" value="1"/>
</dbReference>
<name>A0A3B1CB97_9ZZZZ</name>
<dbReference type="AlphaFoldDB" id="A0A3B1CB97"/>
<dbReference type="InterPro" id="IPR036663">
    <property type="entry name" value="Fumarylacetoacetase_C_sf"/>
</dbReference>
<proteinExistence type="predicted"/>
<dbReference type="GO" id="GO:0018773">
    <property type="term" value="F:acetylpyruvate hydrolase activity"/>
    <property type="evidence" value="ECO:0007669"/>
    <property type="project" value="TreeGrafter"/>
</dbReference>
<evidence type="ECO:0000259" key="2">
    <source>
        <dbReference type="Pfam" id="PF01557"/>
    </source>
</evidence>
<dbReference type="GO" id="GO:0046872">
    <property type="term" value="F:metal ion binding"/>
    <property type="evidence" value="ECO:0007669"/>
    <property type="project" value="UniProtKB-KW"/>
</dbReference>
<dbReference type="InterPro" id="IPR011234">
    <property type="entry name" value="Fumarylacetoacetase-like_C"/>
</dbReference>
<organism evidence="3">
    <name type="scientific">hydrothermal vent metagenome</name>
    <dbReference type="NCBI Taxonomy" id="652676"/>
    <lineage>
        <taxon>unclassified sequences</taxon>
        <taxon>metagenomes</taxon>
        <taxon>ecological metagenomes</taxon>
    </lineage>
</organism>
<protein>
    <submittedName>
        <fullName evidence="3">Fumarylacetoacetate hydrolase family protein</fullName>
    </submittedName>
</protein>
<keyword evidence="1" id="KW-0479">Metal-binding</keyword>
<dbReference type="Gene3D" id="3.90.850.10">
    <property type="entry name" value="Fumarylacetoacetase-like, C-terminal domain"/>
    <property type="match status" value="1"/>
</dbReference>
<dbReference type="SUPFAM" id="SSF56529">
    <property type="entry name" value="FAH"/>
    <property type="match status" value="1"/>
</dbReference>
<accession>A0A3B1CB97</accession>
<keyword evidence="3" id="KW-0378">Hydrolase</keyword>
<dbReference type="Pfam" id="PF01557">
    <property type="entry name" value="FAA_hydrolase"/>
    <property type="match status" value="1"/>
</dbReference>
<evidence type="ECO:0000256" key="1">
    <source>
        <dbReference type="ARBA" id="ARBA00022723"/>
    </source>
</evidence>
<reference evidence="3" key="1">
    <citation type="submission" date="2018-06" db="EMBL/GenBank/DDBJ databases">
        <authorList>
            <person name="Zhirakovskaya E."/>
        </authorList>
    </citation>
    <scope>NUCLEOTIDE SEQUENCE</scope>
</reference>
<sequence length="218" mass="23892">MKQLEIKNSDEKITIGKVVCLGRNYAAHAKEMGNEVPKFPIIFLKTATCMIPSGGNVVHPDYSNNLHHEIELVLVIGKDIKNATEEEAENAIAGYAVGLDMTLRDLQNEFRKNGEPWTLAKVFDTSGVITPVVLKSEYRLKGNEKIFLSVNGETRQSSTLDKLLFNAVNTVQHISKKMTLEKGDLIFTGTPEGVGRVVPGDKISGGIENIGEIEATII</sequence>
<evidence type="ECO:0000313" key="3">
    <source>
        <dbReference type="EMBL" id="VAX27746.1"/>
    </source>
</evidence>